<dbReference type="RefSeq" id="WP_243916838.1">
    <property type="nucleotide sequence ID" value="NZ_JALHLG010000001.1"/>
</dbReference>
<feature type="binding site" evidence="7">
    <location>
        <begin position="264"/>
        <end position="270"/>
    </location>
    <ligand>
        <name>substrate</name>
    </ligand>
</feature>
<organism evidence="8 9">
    <name type="scientific">Novosphingobium beihaiensis</name>
    <dbReference type="NCBI Taxonomy" id="2930389"/>
    <lineage>
        <taxon>Bacteria</taxon>
        <taxon>Pseudomonadati</taxon>
        <taxon>Pseudomonadota</taxon>
        <taxon>Alphaproteobacteria</taxon>
        <taxon>Sphingomonadales</taxon>
        <taxon>Sphingomonadaceae</taxon>
        <taxon>Novosphingobium</taxon>
    </lineage>
</organism>
<keyword evidence="3 7" id="KW-0547">Nucleotide-binding</keyword>
<gene>
    <name evidence="7" type="primary">purA</name>
    <name evidence="8" type="ORF">MTR66_00140</name>
</gene>
<dbReference type="InterPro" id="IPR001114">
    <property type="entry name" value="Adenylosuccinate_synthetase"/>
</dbReference>
<evidence type="ECO:0000256" key="6">
    <source>
        <dbReference type="ARBA" id="ARBA00023134"/>
    </source>
</evidence>
<feature type="binding site" description="in other chain" evidence="7">
    <location>
        <position position="268"/>
    </location>
    <ligand>
        <name>IMP</name>
        <dbReference type="ChEBI" id="CHEBI:58053"/>
        <note>ligand shared between dimeric partners</note>
    </ligand>
</feature>
<keyword evidence="6 7" id="KW-0342">GTP-binding</keyword>
<name>A0ABT0BKG5_9SPHN</name>
<feature type="binding site" evidence="7">
    <location>
        <position position="42"/>
    </location>
    <ligand>
        <name>Mg(2+)</name>
        <dbReference type="ChEBI" id="CHEBI:18420"/>
    </ligand>
</feature>
<keyword evidence="5 7" id="KW-0460">Magnesium</keyword>
<feature type="binding site" description="in other chain" evidence="7">
    <location>
        <begin position="40"/>
        <end position="43"/>
    </location>
    <ligand>
        <name>IMP</name>
        <dbReference type="ChEBI" id="CHEBI:58053"/>
        <note>ligand shared between dimeric partners</note>
    </ligand>
</feature>
<comment type="pathway">
    <text evidence="7">Purine metabolism; AMP biosynthesis via de novo pathway; AMP from IMP: step 1/2.</text>
</comment>
<accession>A0ABT0BKG5</accession>
<dbReference type="GO" id="GO:0004019">
    <property type="term" value="F:adenylosuccinate synthase activity"/>
    <property type="evidence" value="ECO:0007669"/>
    <property type="project" value="UniProtKB-EC"/>
</dbReference>
<dbReference type="HAMAP" id="MF_00011">
    <property type="entry name" value="Adenylosucc_synth"/>
    <property type="match status" value="1"/>
</dbReference>
<dbReference type="EMBL" id="JALHLG010000001">
    <property type="protein sequence ID" value="MCJ2185219.1"/>
    <property type="molecule type" value="Genomic_DNA"/>
</dbReference>
<feature type="binding site" evidence="7">
    <location>
        <position position="270"/>
    </location>
    <ligand>
        <name>GTP</name>
        <dbReference type="ChEBI" id="CHEBI:37565"/>
    </ligand>
</feature>
<evidence type="ECO:0000256" key="7">
    <source>
        <dbReference type="HAMAP-Rule" id="MF_00011"/>
    </source>
</evidence>
<comment type="cofactor">
    <cofactor evidence="7">
        <name>Mg(2+)</name>
        <dbReference type="ChEBI" id="CHEBI:18420"/>
    </cofactor>
    <text evidence="7">Binds 1 Mg(2+) ion per subunit.</text>
</comment>
<comment type="caution">
    <text evidence="8">The sequence shown here is derived from an EMBL/GenBank/DDBJ whole genome shotgun (WGS) entry which is preliminary data.</text>
</comment>
<feature type="binding site" evidence="7">
    <location>
        <begin position="42"/>
        <end position="44"/>
    </location>
    <ligand>
        <name>GTP</name>
        <dbReference type="ChEBI" id="CHEBI:37565"/>
    </ligand>
</feature>
<keyword evidence="9" id="KW-1185">Reference proteome</keyword>
<keyword evidence="4 7" id="KW-0658">Purine biosynthesis</keyword>
<evidence type="ECO:0000256" key="5">
    <source>
        <dbReference type="ARBA" id="ARBA00022842"/>
    </source>
</evidence>
<dbReference type="Proteomes" id="UP001202281">
    <property type="component" value="Unassembled WGS sequence"/>
</dbReference>
<feature type="binding site" evidence="7">
    <location>
        <position position="139"/>
    </location>
    <ligand>
        <name>IMP</name>
        <dbReference type="ChEBI" id="CHEBI:58053"/>
        <note>ligand shared between dimeric partners</note>
    </ligand>
</feature>
<feature type="binding site" description="in other chain" evidence="7">
    <location>
        <position position="183"/>
    </location>
    <ligand>
        <name>IMP</name>
        <dbReference type="ChEBI" id="CHEBI:58053"/>
        <note>ligand shared between dimeric partners</note>
    </ligand>
</feature>
<evidence type="ECO:0000313" key="9">
    <source>
        <dbReference type="Proteomes" id="UP001202281"/>
    </source>
</evidence>
<keyword evidence="2 7" id="KW-0479">Metal-binding</keyword>
<dbReference type="InterPro" id="IPR042109">
    <property type="entry name" value="Adenylosuccinate_synth_dom1"/>
</dbReference>
<dbReference type="SMART" id="SM00788">
    <property type="entry name" value="Adenylsucc_synt"/>
    <property type="match status" value="1"/>
</dbReference>
<dbReference type="PANTHER" id="PTHR11846">
    <property type="entry name" value="ADENYLOSUCCINATE SYNTHETASE"/>
    <property type="match status" value="1"/>
</dbReference>
<comment type="subunit">
    <text evidence="7">Homodimer.</text>
</comment>
<comment type="similarity">
    <text evidence="7">Belongs to the adenylosuccinate synthetase family.</text>
</comment>
<comment type="catalytic activity">
    <reaction evidence="7">
        <text>IMP + L-aspartate + GTP = N(6)-(1,2-dicarboxyethyl)-AMP + GDP + phosphate + 2 H(+)</text>
        <dbReference type="Rhea" id="RHEA:15753"/>
        <dbReference type="ChEBI" id="CHEBI:15378"/>
        <dbReference type="ChEBI" id="CHEBI:29991"/>
        <dbReference type="ChEBI" id="CHEBI:37565"/>
        <dbReference type="ChEBI" id="CHEBI:43474"/>
        <dbReference type="ChEBI" id="CHEBI:57567"/>
        <dbReference type="ChEBI" id="CHEBI:58053"/>
        <dbReference type="ChEBI" id="CHEBI:58189"/>
        <dbReference type="EC" id="6.3.4.4"/>
    </reaction>
</comment>
<dbReference type="EC" id="6.3.4.4" evidence="7"/>
<evidence type="ECO:0000256" key="4">
    <source>
        <dbReference type="ARBA" id="ARBA00022755"/>
    </source>
</evidence>
<feature type="binding site" evidence="7">
    <location>
        <begin position="296"/>
        <end position="298"/>
    </location>
    <ligand>
        <name>GTP</name>
        <dbReference type="ChEBI" id="CHEBI:37565"/>
    </ligand>
</feature>
<keyword evidence="1 7" id="KW-0436">Ligase</keyword>
<reference evidence="8 9" key="1">
    <citation type="submission" date="2022-04" db="EMBL/GenBank/DDBJ databases">
        <title>Identification of a novel bacterium isolated from mangrove sediments.</title>
        <authorList>
            <person name="Pan X."/>
        </authorList>
    </citation>
    <scope>NUCLEOTIDE SEQUENCE [LARGE SCALE GENOMIC DNA]</scope>
    <source>
        <strain evidence="8 9">B2638</strain>
    </source>
</reference>
<evidence type="ECO:0000256" key="1">
    <source>
        <dbReference type="ARBA" id="ARBA00022598"/>
    </source>
</evidence>
<comment type="caution">
    <text evidence="7">Lacks conserved residue(s) required for the propagation of feature annotation.</text>
</comment>
<feature type="active site" description="Proton donor" evidence="7">
    <location>
        <position position="43"/>
    </location>
</feature>
<dbReference type="InterPro" id="IPR042110">
    <property type="entry name" value="Adenylosuccinate_synth_dom2"/>
</dbReference>
<dbReference type="Gene3D" id="1.10.300.10">
    <property type="entry name" value="Adenylosuccinate Synthetase, subunit A, domain 2"/>
    <property type="match status" value="1"/>
</dbReference>
<dbReference type="PANTHER" id="PTHR11846:SF0">
    <property type="entry name" value="ADENYLOSUCCINATE SYNTHETASE"/>
    <property type="match status" value="1"/>
</dbReference>
<sequence length="349" mass="37033">MPVSVVVGGQYGSEGKGKVALDTVRRDTKSTLAVRPGGSNSGHTGFSSTGRRHVLRQLPAAVIDGRIGAVIPAGSYVDPDLLLREIVEIGISPAHIHIDPRAHVITNAHREWERQSTLTETIGSTGSGTGAAVLARAARYAPGIPRGIPAAECDQLRPFLSDTVALMRGALSRGERIVVEGTQGFGLSALHGDVWPKATSRDTTAAGFLSEAGLAPSDVDDVVLVLRSHPIRVAGDSGPLHGETSWDEIAQSSGGPWWGGELTSVTHRLRRVGKFDAEVVLRAIMINQPQRIVMNHLDHVDYKVANGKTLTDKACAFIADVQRQIGRRIDAIGTGEQAFIDISSADVHA</sequence>
<dbReference type="Gene3D" id="3.90.170.10">
    <property type="entry name" value="Adenylosuccinate Synthetase, subunit A, domain 3"/>
    <property type="match status" value="1"/>
</dbReference>
<evidence type="ECO:0000313" key="8">
    <source>
        <dbReference type="EMBL" id="MCJ2185219.1"/>
    </source>
</evidence>
<evidence type="ECO:0000256" key="2">
    <source>
        <dbReference type="ARBA" id="ARBA00022723"/>
    </source>
</evidence>
<dbReference type="Gene3D" id="3.40.440.10">
    <property type="entry name" value="Adenylosuccinate Synthetase, subunit A, domain 1"/>
    <property type="match status" value="2"/>
</dbReference>
<keyword evidence="7" id="KW-0963">Cytoplasm</keyword>
<comment type="subcellular location">
    <subcellularLocation>
        <location evidence="7">Cytoplasm</location>
    </subcellularLocation>
</comment>
<dbReference type="Pfam" id="PF00709">
    <property type="entry name" value="Adenylsucc_synt"/>
    <property type="match status" value="2"/>
</dbReference>
<feature type="binding site" description="in other chain" evidence="7">
    <location>
        <position position="199"/>
    </location>
    <ligand>
        <name>IMP</name>
        <dbReference type="ChEBI" id="CHEBI:58053"/>
        <note>ligand shared between dimeric partners</note>
    </ligand>
</feature>
<proteinExistence type="inferred from homology"/>
<comment type="function">
    <text evidence="7">Plays an important role in the de novo pathway of purine nucleotide biosynthesis. Catalyzes the first committed step in the biosynthesis of AMP from IMP.</text>
</comment>
<feature type="binding site" description="in other chain" evidence="7">
    <location>
        <position position="125"/>
    </location>
    <ligand>
        <name>IMP</name>
        <dbReference type="ChEBI" id="CHEBI:58053"/>
        <note>ligand shared between dimeric partners</note>
    </ligand>
</feature>
<dbReference type="InterPro" id="IPR042111">
    <property type="entry name" value="Adenylosuccinate_synth_dom3"/>
</dbReference>
<evidence type="ECO:0000256" key="3">
    <source>
        <dbReference type="ARBA" id="ARBA00022741"/>
    </source>
</evidence>
<dbReference type="InterPro" id="IPR027417">
    <property type="entry name" value="P-loop_NTPase"/>
</dbReference>
<protein>
    <recommendedName>
        <fullName evidence="7">Adenylosuccinate synthetase</fullName>
        <shortName evidence="7">AMPSase</shortName>
        <shortName evidence="7">AdSS</shortName>
        <ecNumber evidence="7">6.3.4.4</ecNumber>
    </recommendedName>
    <alternativeName>
        <fullName evidence="7">IMP--aspartate ligase</fullName>
    </alternativeName>
</protein>
<dbReference type="SUPFAM" id="SSF52540">
    <property type="entry name" value="P-loop containing nucleoside triphosphate hydrolases"/>
    <property type="match status" value="1"/>
</dbReference>